<organism evidence="3 4">
    <name type="scientific">Apostasia shenzhenica</name>
    <dbReference type="NCBI Taxonomy" id="1088818"/>
    <lineage>
        <taxon>Eukaryota</taxon>
        <taxon>Viridiplantae</taxon>
        <taxon>Streptophyta</taxon>
        <taxon>Embryophyta</taxon>
        <taxon>Tracheophyta</taxon>
        <taxon>Spermatophyta</taxon>
        <taxon>Magnoliopsida</taxon>
        <taxon>Liliopsida</taxon>
        <taxon>Asparagales</taxon>
        <taxon>Orchidaceae</taxon>
        <taxon>Apostasioideae</taxon>
        <taxon>Apostasia</taxon>
    </lineage>
</organism>
<feature type="region of interest" description="Disordered" evidence="1">
    <location>
        <begin position="232"/>
        <end position="255"/>
    </location>
</feature>
<dbReference type="PANTHER" id="PTHR31286:SF179">
    <property type="entry name" value="RNASE H TYPE-1 DOMAIN-CONTAINING PROTEIN"/>
    <property type="match status" value="1"/>
</dbReference>
<evidence type="ECO:0000256" key="1">
    <source>
        <dbReference type="SAM" id="MobiDB-lite"/>
    </source>
</evidence>
<dbReference type="PANTHER" id="PTHR31286">
    <property type="entry name" value="GLYCINE-RICH CELL WALL STRUCTURAL PROTEIN 1.8-LIKE"/>
    <property type="match status" value="1"/>
</dbReference>
<accession>A0A2I0B3J4</accession>
<feature type="domain" description="DUF4283" evidence="2">
    <location>
        <begin position="16"/>
        <end position="92"/>
    </location>
</feature>
<dbReference type="AlphaFoldDB" id="A0A2I0B3J4"/>
<protein>
    <recommendedName>
        <fullName evidence="2">DUF4283 domain-containing protein</fullName>
    </recommendedName>
</protein>
<name>A0A2I0B3J4_9ASPA</name>
<evidence type="ECO:0000313" key="3">
    <source>
        <dbReference type="EMBL" id="PKA62355.1"/>
    </source>
</evidence>
<feature type="compositionally biased region" description="Polar residues" evidence="1">
    <location>
        <begin position="244"/>
        <end position="255"/>
    </location>
</feature>
<proteinExistence type="predicted"/>
<evidence type="ECO:0000259" key="2">
    <source>
        <dbReference type="Pfam" id="PF14111"/>
    </source>
</evidence>
<dbReference type="OrthoDB" id="1751950at2759"/>
<keyword evidence="4" id="KW-1185">Reference proteome</keyword>
<dbReference type="Proteomes" id="UP000236161">
    <property type="component" value="Unassembled WGS sequence"/>
</dbReference>
<reference evidence="3 4" key="1">
    <citation type="journal article" date="2017" name="Nature">
        <title>The Apostasia genome and the evolution of orchids.</title>
        <authorList>
            <person name="Zhang G.Q."/>
            <person name="Liu K.W."/>
            <person name="Li Z."/>
            <person name="Lohaus R."/>
            <person name="Hsiao Y.Y."/>
            <person name="Niu S.C."/>
            <person name="Wang J.Y."/>
            <person name="Lin Y.C."/>
            <person name="Xu Q."/>
            <person name="Chen L.J."/>
            <person name="Yoshida K."/>
            <person name="Fujiwara S."/>
            <person name="Wang Z.W."/>
            <person name="Zhang Y.Q."/>
            <person name="Mitsuda N."/>
            <person name="Wang M."/>
            <person name="Liu G.H."/>
            <person name="Pecoraro L."/>
            <person name="Huang H.X."/>
            <person name="Xiao X.J."/>
            <person name="Lin M."/>
            <person name="Wu X.Y."/>
            <person name="Wu W.L."/>
            <person name="Chen Y.Y."/>
            <person name="Chang S.B."/>
            <person name="Sakamoto S."/>
            <person name="Ohme-Takagi M."/>
            <person name="Yagi M."/>
            <person name="Zeng S.J."/>
            <person name="Shen C.Y."/>
            <person name="Yeh C.M."/>
            <person name="Luo Y.B."/>
            <person name="Tsai W.C."/>
            <person name="Van de Peer Y."/>
            <person name="Liu Z.J."/>
        </authorList>
    </citation>
    <scope>NUCLEOTIDE SEQUENCE [LARGE SCALE GENOMIC DNA]</scope>
    <source>
        <strain evidence="4">cv. Shenzhen</strain>
        <tissue evidence="3">Stem</tissue>
    </source>
</reference>
<sequence length="255" mass="28911">MDAELDRLAKPLDNMAVGKFSLYRPSMSEIRKFFNSLHLLGNFSLGLYDQKHILIHFSDERDVTRVLIRGSYFVNKNPLQIWKWEVGFRPDQESSLTPVWLSFPGLPVEFWGSLKSLASIFGNPFHVDRSTLNFSRPSLARILVDLDAKKQYSDKIYISVNGKMVSPRKSSLKRNLIIVTIASNSAIQFIIVILSSPTLEIHLKMGLGIPLQIQPFKFLLLTHLLMANAKSKHPKSLPPLKAQYNPTSLPSLPNL</sequence>
<dbReference type="InterPro" id="IPR040256">
    <property type="entry name" value="At4g02000-like"/>
</dbReference>
<evidence type="ECO:0000313" key="4">
    <source>
        <dbReference type="Proteomes" id="UP000236161"/>
    </source>
</evidence>
<gene>
    <name evidence="3" type="ORF">AXF42_Ash009239</name>
</gene>
<dbReference type="InterPro" id="IPR025558">
    <property type="entry name" value="DUF4283"/>
</dbReference>
<dbReference type="EMBL" id="KZ451917">
    <property type="protein sequence ID" value="PKA62355.1"/>
    <property type="molecule type" value="Genomic_DNA"/>
</dbReference>
<dbReference type="Pfam" id="PF14111">
    <property type="entry name" value="DUF4283"/>
    <property type="match status" value="1"/>
</dbReference>